<protein>
    <submittedName>
        <fullName evidence="1">Uncharacterized protein</fullName>
    </submittedName>
</protein>
<name>L8WP96_THACA</name>
<gene>
    <name evidence="1" type="ORF">AG1IA_05985</name>
</gene>
<dbReference type="EMBL" id="AFRT01001551">
    <property type="protein sequence ID" value="ELU39981.1"/>
    <property type="molecule type" value="Genomic_DNA"/>
</dbReference>
<dbReference type="Proteomes" id="UP000011668">
    <property type="component" value="Unassembled WGS sequence"/>
</dbReference>
<evidence type="ECO:0000313" key="1">
    <source>
        <dbReference type="EMBL" id="ELU39981.1"/>
    </source>
</evidence>
<dbReference type="AlphaFoldDB" id="L8WP96"/>
<dbReference type="HOGENOM" id="CLU_2706509_0_0_1"/>
<organism evidence="1 2">
    <name type="scientific">Thanatephorus cucumeris (strain AG1-IA)</name>
    <name type="common">Rice sheath blight fungus</name>
    <name type="synonym">Rhizoctonia solani</name>
    <dbReference type="NCBI Taxonomy" id="983506"/>
    <lineage>
        <taxon>Eukaryota</taxon>
        <taxon>Fungi</taxon>
        <taxon>Dikarya</taxon>
        <taxon>Basidiomycota</taxon>
        <taxon>Agaricomycotina</taxon>
        <taxon>Agaricomycetes</taxon>
        <taxon>Cantharellales</taxon>
        <taxon>Ceratobasidiaceae</taxon>
        <taxon>Rhizoctonia</taxon>
        <taxon>Rhizoctonia solani AG-1</taxon>
    </lineage>
</organism>
<sequence length="73" mass="8113">MGNLAWSAAMITGAPRREYDLRVGRVHNTVEARRVRPTRRRSGDAYTDRRPCTPCGQVRGCGSAQALKRASKL</sequence>
<reference evidence="1 2" key="1">
    <citation type="journal article" date="2013" name="Nat. Commun.">
        <title>The evolution and pathogenic mechanisms of the rice sheath blight pathogen.</title>
        <authorList>
            <person name="Zheng A."/>
            <person name="Lin R."/>
            <person name="Xu L."/>
            <person name="Qin P."/>
            <person name="Tang C."/>
            <person name="Ai P."/>
            <person name="Zhang D."/>
            <person name="Liu Y."/>
            <person name="Sun Z."/>
            <person name="Feng H."/>
            <person name="Wang Y."/>
            <person name="Chen Y."/>
            <person name="Liang X."/>
            <person name="Fu R."/>
            <person name="Li Q."/>
            <person name="Zhang J."/>
            <person name="Yu X."/>
            <person name="Xie Z."/>
            <person name="Ding L."/>
            <person name="Guan P."/>
            <person name="Tang J."/>
            <person name="Liang Y."/>
            <person name="Wang S."/>
            <person name="Deng Q."/>
            <person name="Li S."/>
            <person name="Zhu J."/>
            <person name="Wang L."/>
            <person name="Liu H."/>
            <person name="Li P."/>
        </authorList>
    </citation>
    <scope>NUCLEOTIDE SEQUENCE [LARGE SCALE GENOMIC DNA]</scope>
    <source>
        <strain evidence="2">AG-1 IA</strain>
    </source>
</reference>
<accession>L8WP96</accession>
<comment type="caution">
    <text evidence="1">The sequence shown here is derived from an EMBL/GenBank/DDBJ whole genome shotgun (WGS) entry which is preliminary data.</text>
</comment>
<proteinExistence type="predicted"/>
<evidence type="ECO:0000313" key="2">
    <source>
        <dbReference type="Proteomes" id="UP000011668"/>
    </source>
</evidence>
<keyword evidence="2" id="KW-1185">Reference proteome</keyword>